<dbReference type="Proteomes" id="UP000698800">
    <property type="component" value="Unassembled WGS sequence"/>
</dbReference>
<gene>
    <name evidence="5" type="ORF">FGG08_007119</name>
</gene>
<keyword evidence="1" id="KW-0597">Phosphoprotein</keyword>
<dbReference type="PROSITE" id="PS51585">
    <property type="entry name" value="SAM_MT_TPMT"/>
    <property type="match status" value="1"/>
</dbReference>
<dbReference type="PANTHER" id="PTHR32183:SF6">
    <property type="entry name" value="CYSTEINE SULFINATE DESULFINASE_CYSTEINE DESULFURASE AND RELATED ENZYMES"/>
    <property type="match status" value="1"/>
</dbReference>
<dbReference type="InterPro" id="IPR008854">
    <property type="entry name" value="TPMT"/>
</dbReference>
<dbReference type="SUPFAM" id="SSF53335">
    <property type="entry name" value="S-adenosyl-L-methionine-dependent methyltransferases"/>
    <property type="match status" value="1"/>
</dbReference>
<keyword evidence="3" id="KW-0808">Transferase</keyword>
<evidence type="ECO:0000256" key="3">
    <source>
        <dbReference type="ARBA" id="ARBA00022679"/>
    </source>
</evidence>
<evidence type="ECO:0000313" key="6">
    <source>
        <dbReference type="Proteomes" id="UP000698800"/>
    </source>
</evidence>
<dbReference type="GO" id="GO:0008757">
    <property type="term" value="F:S-adenosylmethionine-dependent methyltransferase activity"/>
    <property type="evidence" value="ECO:0007669"/>
    <property type="project" value="InterPro"/>
</dbReference>
<reference evidence="5" key="1">
    <citation type="submission" date="2021-03" db="EMBL/GenBank/DDBJ databases">
        <title>Comparative genomics and phylogenomic investigation of the class Geoglossomycetes provide insights into ecological specialization and systematics.</title>
        <authorList>
            <person name="Melie T."/>
            <person name="Pirro S."/>
            <person name="Miller A.N."/>
            <person name="Quandt A."/>
        </authorList>
    </citation>
    <scope>NUCLEOTIDE SEQUENCE</scope>
    <source>
        <strain evidence="5">GBOQ0MN5Z8</strain>
    </source>
</reference>
<dbReference type="InterPro" id="IPR029063">
    <property type="entry name" value="SAM-dependent_MTases_sf"/>
</dbReference>
<evidence type="ECO:0000313" key="5">
    <source>
        <dbReference type="EMBL" id="KAH0535982.1"/>
    </source>
</evidence>
<proteinExistence type="predicted"/>
<evidence type="ECO:0000256" key="2">
    <source>
        <dbReference type="ARBA" id="ARBA00022603"/>
    </source>
</evidence>
<keyword evidence="6" id="KW-1185">Reference proteome</keyword>
<dbReference type="EMBL" id="JAGHQL010000249">
    <property type="protein sequence ID" value="KAH0535982.1"/>
    <property type="molecule type" value="Genomic_DNA"/>
</dbReference>
<dbReference type="Gene3D" id="3.40.50.150">
    <property type="entry name" value="Vaccinia Virus protein VP39"/>
    <property type="match status" value="1"/>
</dbReference>
<dbReference type="PANTHER" id="PTHR32183">
    <property type="match status" value="1"/>
</dbReference>
<keyword evidence="4" id="KW-0949">S-adenosyl-L-methionine</keyword>
<organism evidence="5 6">
    <name type="scientific">Glutinoglossum americanum</name>
    <dbReference type="NCBI Taxonomy" id="1670608"/>
    <lineage>
        <taxon>Eukaryota</taxon>
        <taxon>Fungi</taxon>
        <taxon>Dikarya</taxon>
        <taxon>Ascomycota</taxon>
        <taxon>Pezizomycotina</taxon>
        <taxon>Geoglossomycetes</taxon>
        <taxon>Geoglossales</taxon>
        <taxon>Geoglossaceae</taxon>
        <taxon>Glutinoglossum</taxon>
    </lineage>
</organism>
<evidence type="ECO:0000256" key="4">
    <source>
        <dbReference type="ARBA" id="ARBA00022691"/>
    </source>
</evidence>
<evidence type="ECO:0008006" key="7">
    <source>
        <dbReference type="Google" id="ProtNLM"/>
    </source>
</evidence>
<dbReference type="AlphaFoldDB" id="A0A9P8L198"/>
<dbReference type="Pfam" id="PF05724">
    <property type="entry name" value="TPMT"/>
    <property type="match status" value="1"/>
</dbReference>
<comment type="caution">
    <text evidence="5">The sequence shown here is derived from an EMBL/GenBank/DDBJ whole genome shotgun (WGS) entry which is preliminary data.</text>
</comment>
<accession>A0A9P8L198</accession>
<dbReference type="OrthoDB" id="276151at2759"/>
<sequence length="184" mass="20555">MATLSNTNDSTRGRLIGHFDNVPLERHASAWSELWDQGESDLWDRGCPSPSLVDLLEHQPDVLNPIAPSGRRKRALVPGCGRGYDVILLALHGFDAYGLEISPTAVATGKEYAISELKEPSLCYFSTPSEAKREEYRKNRGEPRFLQGNFFESDWDGEVVSQSDHGSKFDLVYDYTVGPLYSEV</sequence>
<dbReference type="GO" id="GO:0032259">
    <property type="term" value="P:methylation"/>
    <property type="evidence" value="ECO:0007669"/>
    <property type="project" value="UniProtKB-KW"/>
</dbReference>
<protein>
    <recommendedName>
        <fullName evidence="7">Thiol methyltransferase</fullName>
    </recommendedName>
</protein>
<evidence type="ECO:0000256" key="1">
    <source>
        <dbReference type="ARBA" id="ARBA00022553"/>
    </source>
</evidence>
<name>A0A9P8L198_9PEZI</name>
<keyword evidence="2" id="KW-0489">Methyltransferase</keyword>